<dbReference type="Proteomes" id="UP001148737">
    <property type="component" value="Unassembled WGS sequence"/>
</dbReference>
<dbReference type="EMBL" id="JANAKD010000649">
    <property type="protein sequence ID" value="KAJ3491340.1"/>
    <property type="molecule type" value="Genomic_DNA"/>
</dbReference>
<gene>
    <name evidence="1" type="ORF">NLG97_g5608</name>
</gene>
<comment type="caution">
    <text evidence="1">The sequence shown here is derived from an EMBL/GenBank/DDBJ whole genome shotgun (WGS) entry which is preliminary data.</text>
</comment>
<name>A0ACC1QS61_9HYPO</name>
<organism evidence="1 2">
    <name type="scientific">Lecanicillium saksenae</name>
    <dbReference type="NCBI Taxonomy" id="468837"/>
    <lineage>
        <taxon>Eukaryota</taxon>
        <taxon>Fungi</taxon>
        <taxon>Dikarya</taxon>
        <taxon>Ascomycota</taxon>
        <taxon>Pezizomycotina</taxon>
        <taxon>Sordariomycetes</taxon>
        <taxon>Hypocreomycetidae</taxon>
        <taxon>Hypocreales</taxon>
        <taxon>Cordycipitaceae</taxon>
        <taxon>Lecanicillium</taxon>
    </lineage>
</organism>
<accession>A0ACC1QS61</accession>
<proteinExistence type="predicted"/>
<evidence type="ECO:0000313" key="2">
    <source>
        <dbReference type="Proteomes" id="UP001148737"/>
    </source>
</evidence>
<evidence type="ECO:0000313" key="1">
    <source>
        <dbReference type="EMBL" id="KAJ3491340.1"/>
    </source>
</evidence>
<sequence length="875" mass="95529">MSSIETLAATISEQVARLSTLHREAGSNLPSLSEEGAKDYASSTNTSTDVALQDVRRAILGAADELLRLVRGPTEQILTMTWSVSSKQNPSTLLPNSRVTHHSSMYSYLHFGIKTCDVANINLITQLKLPQLVPRGSTITVQELSASASIDQDYLLRIVQFAIANGIFTEPTPGVIGHSSLSAALAENDGLRKMVTYSTEFLSDVIAKVPDQVLRKRADGEDAPKTAFNISHQTTQDIFQYFHENSDKAAKYHAYLAGRGDIPFWSIKRLCTAKDWPTERPVTLVDVGGARGEAVRALASVMPHAKFTVQDSNDVALEGGRQAISANPELTSRIDFMKHDFFTPQPCNADFYLFRHILHDWNDENCVKILSSLTPALKPGAQILISEGVLPAPPASRLSTLDQKFIRIEDMFMLAVHDAKERSELDFDSLFEAVKPGAFRKVSSSETPGPAAFQSLLAYEMPLNIVIVGGGIAGITAGAALARSGHQVQIFEKSAFALEIGAAVFMAPNGIKVLQSLGFELAKARASKLDNWAVASGVDLAKLEVLDLAHAPTSFGTAYYAIHRMDLHAELMRLANIASGCEASNSMPSNPRLSLSSPVVKVDALEGRVELADGTVHQADVVIGADGLHSVVREAVVAGIRGSDLLHTQLNAFRFLIPTQDLMAIPEGRDLMNWKSPGLALFVDTNNMQAERTIVWYPCRDGTIQNFVGIHPAEKNADKNLDFKTQMLREFGHFNPKIVSLLGIAQDIKIWPLYAMDPLPEWSRGRTVLVGDASHPMLPFSGQAANQAIEDGAVLGRLFAGVEDSSLVPSILKRFERLRIKRTSRIQTLSSVRAKSEHLIRDKIQPYMEPGVQLPATLSERLFHDASFDALANCN</sequence>
<keyword evidence="2" id="KW-1185">Reference proteome</keyword>
<reference evidence="1" key="1">
    <citation type="submission" date="2022-07" db="EMBL/GenBank/DDBJ databases">
        <title>Genome Sequence of Lecanicillium saksenae.</title>
        <authorList>
            <person name="Buettner E."/>
        </authorList>
    </citation>
    <scope>NUCLEOTIDE SEQUENCE</scope>
    <source>
        <strain evidence="1">VT-O1</strain>
    </source>
</reference>
<protein>
    <submittedName>
        <fullName evidence="1">Uncharacterized protein</fullName>
    </submittedName>
</protein>